<dbReference type="OrthoDB" id="3732432at2"/>
<accession>A0A1Q2CGH7</accession>
<organism evidence="1 2">
    <name type="scientific">Tessaracoccus flavus</name>
    <dbReference type="NCBI Taxonomy" id="1610493"/>
    <lineage>
        <taxon>Bacteria</taxon>
        <taxon>Bacillati</taxon>
        <taxon>Actinomycetota</taxon>
        <taxon>Actinomycetes</taxon>
        <taxon>Propionibacteriales</taxon>
        <taxon>Propionibacteriaceae</taxon>
        <taxon>Tessaracoccus</taxon>
    </lineage>
</organism>
<gene>
    <name evidence="1" type="ORF">RPIT_10715</name>
</gene>
<name>A0A1Q2CGH7_9ACTN</name>
<proteinExistence type="predicted"/>
<dbReference type="KEGG" id="tfl:RPIT_10715"/>
<protein>
    <submittedName>
        <fullName evidence="1">Uncharacterized protein</fullName>
    </submittedName>
</protein>
<dbReference type="RefSeq" id="WP_077343043.1">
    <property type="nucleotide sequence ID" value="NZ_CP019605.1"/>
</dbReference>
<sequence length="164" mass="17308">MKLTRLVPLVAAAALFAACSPTAGTALVVDGASYSESDIDRTVQGCADAMGVTPQDIVRPAVVQSLLLGGVFDRLADEYGHLSTETIDEVAAQGEFASMMQSQDCLPLIRASVKTSLLQQVDFEAVQTAARQADVQLNPRYGKWIPEDPALMDVSPSLSVPAGQ</sequence>
<reference evidence="1 2" key="1">
    <citation type="journal article" date="2016" name="Int. J. Syst. Evol. Microbiol.">
        <title>Tessaracoccus flavus sp. nov., isolated from the drainage system of a lindane-producing factory.</title>
        <authorList>
            <person name="Kumari R."/>
            <person name="Singh P."/>
            <person name="Schumann P."/>
            <person name="Lal R."/>
        </authorList>
    </citation>
    <scope>NUCLEOTIDE SEQUENCE [LARGE SCALE GENOMIC DNA]</scope>
    <source>
        <strain evidence="1 2">RP1T</strain>
    </source>
</reference>
<dbReference type="PROSITE" id="PS51257">
    <property type="entry name" value="PROKAR_LIPOPROTEIN"/>
    <property type="match status" value="1"/>
</dbReference>
<evidence type="ECO:0000313" key="1">
    <source>
        <dbReference type="EMBL" id="AQP45207.1"/>
    </source>
</evidence>
<keyword evidence="2" id="KW-1185">Reference proteome</keyword>
<dbReference type="AlphaFoldDB" id="A0A1Q2CGH7"/>
<evidence type="ECO:0000313" key="2">
    <source>
        <dbReference type="Proteomes" id="UP000188324"/>
    </source>
</evidence>
<dbReference type="EMBL" id="CP019605">
    <property type="protein sequence ID" value="AQP45207.1"/>
    <property type="molecule type" value="Genomic_DNA"/>
</dbReference>
<dbReference type="Proteomes" id="UP000188324">
    <property type="component" value="Chromosome"/>
</dbReference>
<dbReference type="STRING" id="1610493.RPIT_10715"/>